<accession>A0AAE1U4R3</accession>
<evidence type="ECO:0000313" key="2">
    <source>
        <dbReference type="Proteomes" id="UP001292094"/>
    </source>
</evidence>
<dbReference type="EMBL" id="JAWZYT010001659">
    <property type="protein sequence ID" value="KAK4310233.1"/>
    <property type="molecule type" value="Genomic_DNA"/>
</dbReference>
<dbReference type="AlphaFoldDB" id="A0AAE1U4R3"/>
<name>A0AAE1U4R3_9EUCA</name>
<protein>
    <submittedName>
        <fullName evidence="1">Uncharacterized protein</fullName>
    </submittedName>
</protein>
<dbReference type="Proteomes" id="UP001292094">
    <property type="component" value="Unassembled WGS sequence"/>
</dbReference>
<sequence length="79" mass="8840">MTDDRSNTNQNTALRDKFVSVVGPVFAGGDEGNILTLLTSLTGQCHHHETLGHTKSSPLCQSQERLCHYRIRGYRSPVW</sequence>
<comment type="caution">
    <text evidence="1">The sequence shown here is derived from an EMBL/GenBank/DDBJ whole genome shotgun (WGS) entry which is preliminary data.</text>
</comment>
<keyword evidence="2" id="KW-1185">Reference proteome</keyword>
<gene>
    <name evidence="1" type="ORF">Pmani_018197</name>
</gene>
<organism evidence="1 2">
    <name type="scientific">Petrolisthes manimaculis</name>
    <dbReference type="NCBI Taxonomy" id="1843537"/>
    <lineage>
        <taxon>Eukaryota</taxon>
        <taxon>Metazoa</taxon>
        <taxon>Ecdysozoa</taxon>
        <taxon>Arthropoda</taxon>
        <taxon>Crustacea</taxon>
        <taxon>Multicrustacea</taxon>
        <taxon>Malacostraca</taxon>
        <taxon>Eumalacostraca</taxon>
        <taxon>Eucarida</taxon>
        <taxon>Decapoda</taxon>
        <taxon>Pleocyemata</taxon>
        <taxon>Anomura</taxon>
        <taxon>Galatheoidea</taxon>
        <taxon>Porcellanidae</taxon>
        <taxon>Petrolisthes</taxon>
    </lineage>
</organism>
<proteinExistence type="predicted"/>
<evidence type="ECO:0000313" key="1">
    <source>
        <dbReference type="EMBL" id="KAK4310233.1"/>
    </source>
</evidence>
<reference evidence="1" key="1">
    <citation type="submission" date="2023-11" db="EMBL/GenBank/DDBJ databases">
        <title>Genome assemblies of two species of porcelain crab, Petrolisthes cinctipes and Petrolisthes manimaculis (Anomura: Porcellanidae).</title>
        <authorList>
            <person name="Angst P."/>
        </authorList>
    </citation>
    <scope>NUCLEOTIDE SEQUENCE</scope>
    <source>
        <strain evidence="1">PB745_02</strain>
        <tissue evidence="1">Gill</tissue>
    </source>
</reference>